<sequence>MEGPNENRSEESIGFHVEPFVQYQRINNHAVALLQNLDSHGFLPIPDITYASDPPFASITEVTDQHASNSTIVKRPKKRFGDALLSALSKKRKTSQP</sequence>
<dbReference type="Proteomes" id="UP000076722">
    <property type="component" value="Unassembled WGS sequence"/>
</dbReference>
<name>A0A164MCD5_9AGAM</name>
<proteinExistence type="predicted"/>
<keyword evidence="2" id="KW-1185">Reference proteome</keyword>
<gene>
    <name evidence="1" type="ORF">SISNIDRAFT_491829</name>
</gene>
<organism evidence="1 2">
    <name type="scientific">Sistotremastrum niveocremeum HHB9708</name>
    <dbReference type="NCBI Taxonomy" id="1314777"/>
    <lineage>
        <taxon>Eukaryota</taxon>
        <taxon>Fungi</taxon>
        <taxon>Dikarya</taxon>
        <taxon>Basidiomycota</taxon>
        <taxon>Agaricomycotina</taxon>
        <taxon>Agaricomycetes</taxon>
        <taxon>Sistotremastrales</taxon>
        <taxon>Sistotremastraceae</taxon>
        <taxon>Sertulicium</taxon>
        <taxon>Sertulicium niveocremeum</taxon>
    </lineage>
</organism>
<dbReference type="EMBL" id="KV419483">
    <property type="protein sequence ID" value="KZS86576.1"/>
    <property type="molecule type" value="Genomic_DNA"/>
</dbReference>
<reference evidence="1 2" key="1">
    <citation type="journal article" date="2016" name="Mol. Biol. Evol.">
        <title>Comparative Genomics of Early-Diverging Mushroom-Forming Fungi Provides Insights into the Origins of Lignocellulose Decay Capabilities.</title>
        <authorList>
            <person name="Nagy L.G."/>
            <person name="Riley R."/>
            <person name="Tritt A."/>
            <person name="Adam C."/>
            <person name="Daum C."/>
            <person name="Floudas D."/>
            <person name="Sun H."/>
            <person name="Yadav J.S."/>
            <person name="Pangilinan J."/>
            <person name="Larsson K.H."/>
            <person name="Matsuura K."/>
            <person name="Barry K."/>
            <person name="Labutti K."/>
            <person name="Kuo R."/>
            <person name="Ohm R.A."/>
            <person name="Bhattacharya S.S."/>
            <person name="Shirouzu T."/>
            <person name="Yoshinaga Y."/>
            <person name="Martin F.M."/>
            <person name="Grigoriev I.V."/>
            <person name="Hibbett D.S."/>
        </authorList>
    </citation>
    <scope>NUCLEOTIDE SEQUENCE [LARGE SCALE GENOMIC DNA]</scope>
    <source>
        <strain evidence="1 2">HHB9708</strain>
    </source>
</reference>
<protein>
    <submittedName>
        <fullName evidence="1">Uncharacterized protein</fullName>
    </submittedName>
</protein>
<accession>A0A164MCD5</accession>
<evidence type="ECO:0000313" key="2">
    <source>
        <dbReference type="Proteomes" id="UP000076722"/>
    </source>
</evidence>
<evidence type="ECO:0000313" key="1">
    <source>
        <dbReference type="EMBL" id="KZS86576.1"/>
    </source>
</evidence>
<dbReference type="AlphaFoldDB" id="A0A164MCD5"/>